<dbReference type="OrthoDB" id="5360192at2"/>
<feature type="transmembrane region" description="Helical" evidence="1">
    <location>
        <begin position="97"/>
        <end position="119"/>
    </location>
</feature>
<evidence type="ECO:0000313" key="4">
    <source>
        <dbReference type="Proteomes" id="UP000401717"/>
    </source>
</evidence>
<name>A0A564FUH6_9HYPH</name>
<reference evidence="3 4" key="1">
    <citation type="submission" date="2019-06" db="EMBL/GenBank/DDBJ databases">
        <authorList>
            <person name="Rodrigo-Torres L."/>
            <person name="Arahal R. D."/>
            <person name="Lucena T."/>
        </authorList>
    </citation>
    <scope>NUCLEOTIDE SEQUENCE [LARGE SCALE GENOMIC DNA]</scope>
    <source>
        <strain evidence="3 4">SW08-7</strain>
    </source>
</reference>
<keyword evidence="1" id="KW-0812">Transmembrane</keyword>
<organism evidence="3 4">
    <name type="scientific">Methylobacterium dankookense</name>
    <dbReference type="NCBI Taxonomy" id="560405"/>
    <lineage>
        <taxon>Bacteria</taxon>
        <taxon>Pseudomonadati</taxon>
        <taxon>Pseudomonadota</taxon>
        <taxon>Alphaproteobacteria</taxon>
        <taxon>Hyphomicrobiales</taxon>
        <taxon>Methylobacteriaceae</taxon>
        <taxon>Methylobacterium</taxon>
    </lineage>
</organism>
<dbReference type="EMBL" id="BPQI01000104">
    <property type="protein sequence ID" value="GJD57509.1"/>
    <property type="molecule type" value="Genomic_DNA"/>
</dbReference>
<sequence>MRWQALGLVALVVGAGLLLRLVPWGLPLAVHHYGGGFLWGMMLYLLALALRPRGRGRAACLVAAATTAFLIELSRLIRTPDLDAFRATLAGQLLLGRIFSVWNLLAYAVGIGAAAALTAQRPRPPWRPKGRSAA</sequence>
<evidence type="ECO:0000313" key="3">
    <source>
        <dbReference type="EMBL" id="VUF11657.1"/>
    </source>
</evidence>
<evidence type="ECO:0008006" key="6">
    <source>
        <dbReference type="Google" id="ProtNLM"/>
    </source>
</evidence>
<evidence type="ECO:0000256" key="1">
    <source>
        <dbReference type="SAM" id="Phobius"/>
    </source>
</evidence>
<gene>
    <name evidence="2" type="ORF">IFDJLNFL_3412</name>
    <name evidence="3" type="ORF">MTDSW087_01341</name>
</gene>
<proteinExistence type="predicted"/>
<dbReference type="Pfam" id="PF10990">
    <property type="entry name" value="DUF2809"/>
    <property type="match status" value="1"/>
</dbReference>
<accession>A0A564FUH6</accession>
<evidence type="ECO:0000313" key="2">
    <source>
        <dbReference type="EMBL" id="GJD57509.1"/>
    </source>
</evidence>
<dbReference type="Proteomes" id="UP001055303">
    <property type="component" value="Unassembled WGS sequence"/>
</dbReference>
<keyword evidence="5" id="KW-1185">Reference proteome</keyword>
<dbReference type="AlphaFoldDB" id="A0A564FUH6"/>
<dbReference type="Proteomes" id="UP000401717">
    <property type="component" value="Unassembled WGS sequence"/>
</dbReference>
<feature type="transmembrane region" description="Helical" evidence="1">
    <location>
        <begin position="58"/>
        <end position="77"/>
    </location>
</feature>
<dbReference type="RefSeq" id="WP_144761880.1">
    <property type="nucleotide sequence ID" value="NZ_BPQI01000104.1"/>
</dbReference>
<protein>
    <recommendedName>
        <fullName evidence="6">DUF2809 domain-containing protein</fullName>
    </recommendedName>
</protein>
<dbReference type="InterPro" id="IPR021257">
    <property type="entry name" value="DUF2809"/>
</dbReference>
<dbReference type="EMBL" id="CABFVH010000005">
    <property type="protein sequence ID" value="VUF11657.1"/>
    <property type="molecule type" value="Genomic_DNA"/>
</dbReference>
<keyword evidence="1" id="KW-1133">Transmembrane helix</keyword>
<evidence type="ECO:0000313" key="5">
    <source>
        <dbReference type="Proteomes" id="UP001055303"/>
    </source>
</evidence>
<reference evidence="2" key="3">
    <citation type="submission" date="2021-08" db="EMBL/GenBank/DDBJ databases">
        <authorList>
            <person name="Tani A."/>
            <person name="Ola A."/>
            <person name="Ogura Y."/>
            <person name="Katsura K."/>
            <person name="Hayashi T."/>
        </authorList>
    </citation>
    <scope>NUCLEOTIDE SEQUENCE</scope>
    <source>
        <strain evidence="2">DSM 22415</strain>
    </source>
</reference>
<reference evidence="2" key="2">
    <citation type="journal article" date="2021" name="Front. Microbiol.">
        <title>Comprehensive Comparative Genomics and Phenotyping of Methylobacterium Species.</title>
        <authorList>
            <person name="Alessa O."/>
            <person name="Ogura Y."/>
            <person name="Fujitani Y."/>
            <person name="Takami H."/>
            <person name="Hayashi T."/>
            <person name="Sahin N."/>
            <person name="Tani A."/>
        </authorList>
    </citation>
    <scope>NUCLEOTIDE SEQUENCE</scope>
    <source>
        <strain evidence="2">DSM 22415</strain>
    </source>
</reference>
<feature type="transmembrane region" description="Helical" evidence="1">
    <location>
        <begin position="30"/>
        <end position="51"/>
    </location>
</feature>
<keyword evidence="1" id="KW-0472">Membrane</keyword>